<dbReference type="PROSITE" id="PS50112">
    <property type="entry name" value="PAS"/>
    <property type="match status" value="1"/>
</dbReference>
<evidence type="ECO:0000256" key="13">
    <source>
        <dbReference type="ARBA" id="ARBA00023242"/>
    </source>
</evidence>
<comment type="caution">
    <text evidence="19">The sequence shown here is derived from an EMBL/GenBank/DDBJ whole genome shotgun (WGS) entry which is preliminary data.</text>
</comment>
<evidence type="ECO:0000259" key="17">
    <source>
        <dbReference type="PROSITE" id="PS50112"/>
    </source>
</evidence>
<evidence type="ECO:0008006" key="21">
    <source>
        <dbReference type="Google" id="ProtNLM"/>
    </source>
</evidence>
<dbReference type="Pfam" id="PF21353">
    <property type="entry name" value="Per3-like_PAS-A"/>
    <property type="match status" value="1"/>
</dbReference>
<dbReference type="SMART" id="SM00042">
    <property type="entry name" value="CUB"/>
    <property type="match status" value="2"/>
</dbReference>
<keyword evidence="7" id="KW-0677">Repeat</keyword>
<feature type="compositionally biased region" description="Low complexity" evidence="15">
    <location>
        <begin position="1235"/>
        <end position="1244"/>
    </location>
</feature>
<dbReference type="InterPro" id="IPR035814">
    <property type="entry name" value="NTR_PCOLCE"/>
</dbReference>
<evidence type="ECO:0000259" key="16">
    <source>
        <dbReference type="PROSITE" id="PS01180"/>
    </source>
</evidence>
<dbReference type="SMART" id="SM00643">
    <property type="entry name" value="C345C"/>
    <property type="match status" value="1"/>
</dbReference>
<dbReference type="PROSITE" id="PS50189">
    <property type="entry name" value="NTR"/>
    <property type="match status" value="1"/>
</dbReference>
<dbReference type="GO" id="GO:0005737">
    <property type="term" value="C:cytoplasm"/>
    <property type="evidence" value="ECO:0007669"/>
    <property type="project" value="UniProtKB-SubCell"/>
</dbReference>
<feature type="compositionally biased region" description="Basic residues" evidence="15">
    <location>
        <begin position="860"/>
        <end position="871"/>
    </location>
</feature>
<dbReference type="Pfam" id="PF12114">
    <property type="entry name" value="Period_C"/>
    <property type="match status" value="1"/>
</dbReference>
<dbReference type="FunFam" id="2.60.120.290:FF:000013">
    <property type="entry name" value="Membrane frizzled-related protein"/>
    <property type="match status" value="1"/>
</dbReference>
<dbReference type="EMBL" id="JAGTTL010000010">
    <property type="protein sequence ID" value="KAK6316900.1"/>
    <property type="molecule type" value="Genomic_DNA"/>
</dbReference>
<feature type="compositionally biased region" description="Polar residues" evidence="15">
    <location>
        <begin position="840"/>
        <end position="853"/>
    </location>
</feature>
<keyword evidence="11" id="KW-0804">Transcription</keyword>
<feature type="compositionally biased region" description="Low complexity" evidence="15">
    <location>
        <begin position="523"/>
        <end position="544"/>
    </location>
</feature>
<feature type="compositionally biased region" description="Gly residues" evidence="15">
    <location>
        <begin position="1245"/>
        <end position="1258"/>
    </location>
</feature>
<feature type="compositionally biased region" description="Acidic residues" evidence="15">
    <location>
        <begin position="1205"/>
        <end position="1216"/>
    </location>
</feature>
<feature type="region of interest" description="Disordered" evidence="15">
    <location>
        <begin position="1235"/>
        <end position="1295"/>
    </location>
</feature>
<dbReference type="SMART" id="SM00091">
    <property type="entry name" value="PAS"/>
    <property type="match status" value="2"/>
</dbReference>
<keyword evidence="4" id="KW-0963">Cytoplasm</keyword>
<dbReference type="GO" id="GO:0000976">
    <property type="term" value="F:transcription cis-regulatory region binding"/>
    <property type="evidence" value="ECO:0007669"/>
    <property type="project" value="TreeGrafter"/>
</dbReference>
<evidence type="ECO:0000259" key="18">
    <source>
        <dbReference type="PROSITE" id="PS50189"/>
    </source>
</evidence>
<gene>
    <name evidence="19" type="ORF">J4Q44_G00123000</name>
</gene>
<dbReference type="InterPro" id="IPR035914">
    <property type="entry name" value="Sperma_CUB_dom_sf"/>
</dbReference>
<accession>A0AAN8M1Z3</accession>
<keyword evidence="6" id="KW-0732">Signal</keyword>
<evidence type="ECO:0000256" key="7">
    <source>
        <dbReference type="ARBA" id="ARBA00022737"/>
    </source>
</evidence>
<feature type="compositionally biased region" description="Low complexity" evidence="15">
    <location>
        <begin position="1259"/>
        <end position="1274"/>
    </location>
</feature>
<evidence type="ECO:0000256" key="5">
    <source>
        <dbReference type="ARBA" id="ARBA00022525"/>
    </source>
</evidence>
<feature type="region of interest" description="Disordered" evidence="15">
    <location>
        <begin position="1"/>
        <end position="146"/>
    </location>
</feature>
<feature type="domain" description="CUB" evidence="16">
    <location>
        <begin position="1603"/>
        <end position="1717"/>
    </location>
</feature>
<feature type="region of interest" description="Disordered" evidence="15">
    <location>
        <begin position="829"/>
        <end position="923"/>
    </location>
</feature>
<evidence type="ECO:0000256" key="3">
    <source>
        <dbReference type="ARBA" id="ARBA00004613"/>
    </source>
</evidence>
<feature type="compositionally biased region" description="Polar residues" evidence="15">
    <location>
        <begin position="29"/>
        <end position="71"/>
    </location>
</feature>
<feature type="compositionally biased region" description="Polar residues" evidence="15">
    <location>
        <begin position="1463"/>
        <end position="1475"/>
    </location>
</feature>
<dbReference type="InterPro" id="IPR008993">
    <property type="entry name" value="TIMP-like_OB-fold"/>
</dbReference>
<dbReference type="PROSITE" id="PS01180">
    <property type="entry name" value="CUB"/>
    <property type="match status" value="2"/>
</dbReference>
<comment type="caution">
    <text evidence="14">Lacks conserved residue(s) required for the propagation of feature annotation.</text>
</comment>
<feature type="region of interest" description="Disordered" evidence="15">
    <location>
        <begin position="657"/>
        <end position="702"/>
    </location>
</feature>
<dbReference type="GO" id="GO:0032922">
    <property type="term" value="P:circadian regulation of gene expression"/>
    <property type="evidence" value="ECO:0007669"/>
    <property type="project" value="TreeGrafter"/>
</dbReference>
<feature type="compositionally biased region" description="Polar residues" evidence="15">
    <location>
        <begin position="1"/>
        <end position="17"/>
    </location>
</feature>
<dbReference type="PANTHER" id="PTHR11269:SF8">
    <property type="entry name" value="PERIOD CIRCADIAN PROTEIN HOMOLOG 1"/>
    <property type="match status" value="1"/>
</dbReference>
<keyword evidence="5" id="KW-0964">Secreted</keyword>
<dbReference type="Gene3D" id="3.30.450.20">
    <property type="entry name" value="PAS domain"/>
    <property type="match status" value="2"/>
</dbReference>
<feature type="region of interest" description="Disordered" evidence="15">
    <location>
        <begin position="1419"/>
        <end position="1476"/>
    </location>
</feature>
<keyword evidence="10 14" id="KW-1015">Disulfide bond</keyword>
<dbReference type="SUPFAM" id="SSF50242">
    <property type="entry name" value="TIMP-like"/>
    <property type="match status" value="1"/>
</dbReference>
<keyword evidence="8" id="KW-0805">Transcription regulation</keyword>
<feature type="region of interest" description="Disordered" evidence="15">
    <location>
        <begin position="515"/>
        <end position="545"/>
    </location>
</feature>
<reference evidence="19 20" key="1">
    <citation type="submission" date="2021-04" db="EMBL/GenBank/DDBJ databases">
        <authorList>
            <person name="De Guttry C."/>
            <person name="Zahm M."/>
            <person name="Klopp C."/>
            <person name="Cabau C."/>
            <person name="Louis A."/>
            <person name="Berthelot C."/>
            <person name="Parey E."/>
            <person name="Roest Crollius H."/>
            <person name="Montfort J."/>
            <person name="Robinson-Rechavi M."/>
            <person name="Bucao C."/>
            <person name="Bouchez O."/>
            <person name="Gislard M."/>
            <person name="Lluch J."/>
            <person name="Milhes M."/>
            <person name="Lampietro C."/>
            <person name="Lopez Roques C."/>
            <person name="Donnadieu C."/>
            <person name="Braasch I."/>
            <person name="Desvignes T."/>
            <person name="Postlethwait J."/>
            <person name="Bobe J."/>
            <person name="Wedekind C."/>
            <person name="Guiguen Y."/>
        </authorList>
    </citation>
    <scope>NUCLEOTIDE SEQUENCE [LARGE SCALE GENOMIC DNA]</scope>
    <source>
        <strain evidence="19">Cs_M1</strain>
        <tissue evidence="19">Blood</tissue>
    </source>
</reference>
<evidence type="ECO:0000256" key="2">
    <source>
        <dbReference type="ARBA" id="ARBA00004496"/>
    </source>
</evidence>
<dbReference type="Pfam" id="PF00431">
    <property type="entry name" value="CUB"/>
    <property type="match status" value="2"/>
</dbReference>
<comment type="subcellular location">
    <subcellularLocation>
        <location evidence="2">Cytoplasm</location>
    </subcellularLocation>
    <subcellularLocation>
        <location evidence="1">Nucleus</location>
    </subcellularLocation>
    <subcellularLocation>
        <location evidence="3">Secreted</location>
    </subcellularLocation>
</comment>
<feature type="compositionally biased region" description="Low complexity" evidence="15">
    <location>
        <begin position="1755"/>
        <end position="1769"/>
    </location>
</feature>
<evidence type="ECO:0000313" key="19">
    <source>
        <dbReference type="EMBL" id="KAK6316900.1"/>
    </source>
</evidence>
<evidence type="ECO:0000256" key="15">
    <source>
        <dbReference type="SAM" id="MobiDB-lite"/>
    </source>
</evidence>
<dbReference type="FunFam" id="3.30.450.20:FF:000004">
    <property type="entry name" value="Period circadian protein homolog 3"/>
    <property type="match status" value="1"/>
</dbReference>
<dbReference type="InterPro" id="IPR013655">
    <property type="entry name" value="PAS_fold_3"/>
</dbReference>
<keyword evidence="20" id="KW-1185">Reference proteome</keyword>
<dbReference type="CDD" id="cd00130">
    <property type="entry name" value="PAS"/>
    <property type="match status" value="1"/>
</dbReference>
<feature type="compositionally biased region" description="Polar residues" evidence="15">
    <location>
        <begin position="1713"/>
        <end position="1734"/>
    </location>
</feature>
<dbReference type="InterPro" id="IPR000859">
    <property type="entry name" value="CUB_dom"/>
</dbReference>
<dbReference type="InterPro" id="IPR000014">
    <property type="entry name" value="PAS"/>
</dbReference>
<evidence type="ECO:0000256" key="11">
    <source>
        <dbReference type="ARBA" id="ARBA00023163"/>
    </source>
</evidence>
<feature type="compositionally biased region" description="Basic and acidic residues" evidence="15">
    <location>
        <begin position="1446"/>
        <end position="1460"/>
    </location>
</feature>
<sequence length="1937" mass="209586">MSDENAYTTSGKDTSGVSLAEDAVAGQEAGSQSPESGLSQTGSSNGNGKRTRSGGKSSNSDDTDAHSSGNDSAEREVEGHMGHEASTCSSSHNGKDSAMETTESKSSNSHSPSPPNSSMVYSLLSGSSEQDHPSTSGCSSDQPSRLQTQRELLKALKELKIRMPADHRTKGRSSTLASLQYALNCVKQVRANQEYYHQWSVEESHGCSLDLSAFTTEELDNITSEYTLQNTDTFSVGVSFLSGKVVYISPQASPMLRTKPERLQGALFSELLAPQDVSTFYSSTAPCRLPPWASCTGSMTSPVDCTQEKSMFCRISGGRDSKGEVRYYPFRMTPYQLTLRDSDMPQPCCLLIAEKVHSGYEAPRIPADKRIFTTSHTPSCLFQEVDERAVPLLGYLPQDLVGTPVLMYLHPDDRPVMVAIHKKILQSAGKPFEHSPLRMCARNGEYLTIDTSWSSFVNPWSRKVAFIVGRHKVRTSPLNEDVFTPTMEVEARPMSPEIPRLSEQIHRVLVQPVHSGGSQGYCSSHGSQPQRPSPGSSSGSNSPSTKELILKTIQRPQQMTFQQICKDVHMVKTNGQQVFTKSRNRPALRKHASTGALVVPENLNKDLGPIGALGPIKTLASVQPRKDPSADYSYQQINCLDSIARYLESCNVPNTVKRKCGSSSCTTSSTSDDDKQRELPGTAKDLEGPQGNEGSKRGPHMSPLALHCKAESVVSVTSQCSFSSTIVHVGDKKPPESDIVMMEETPATPTLTVTSPAPATNNTITTAVTPRPSALPSPAPSSPAQPERDGRRSAGCSGRLGLTKEVLSAHTQQEEQAFLSRFRDLGQLRVLDPGPPSLRGHTTTPKGVRSSQDYPAGGNGRRRGRGGKRLKHQQEGSQHGGRPQSGSGMNGSSRREGQGRQGLMFPMGQPLMMQGPLTSSSSWPTSVASQASLPPAVAQYPPGVLPFFPLYPNVQQPLLAHTGVNPNAMQMGYPSPQPGLQYPLHANQMPMTMPPPMMVVLPNYIIPHLNGGVTQLNTAIPHLSPGIHGMAQLNQALPQFNQAIPLPQLNPGLAQFNPAMTQMNGMPHVSPTLAQLNLSQVNPLSMIPQHFYNPNPTLPFPNPIPISGLPGFALPEMDPTFVHRGNSRSCTPQSTCQVPLEGTDSPLFQSRCSSPLNLLQLEELPGNRQEGMSTGAQQTLPPPGSVSQVGGQGSVNRSSMKGDAKEDDNADADDQDAMSTSSDLLDLLLQEDACSGNGSAASGSGSSGSGSGSSGSGSNGCSTSGSGTRSSNTSKYFGSIDSSENDHSHKQAPGGAKEAQLMKYVLQDPIWLLMANTDDKVMMTYQMPTRDRETVLREDRMILRAVQKQQPCFTEEQKRELIQVQPWMGTGRLPQAINTPTCTGCGSPPATSVPRPFDVELQDMDLTGDLQLQEEATAHTETPVTMATDTHDTSIPPPQAPQTETKGGEGERRVEQEGERWAQGQSQSQPETNYTRPVFHCGGEMVADSGFVGSEGFPSYYKPNSKCTWRITVPEGNVVMLSFRIFDLEADPMCRYDYLDVYNGHSNMVQKLGRFCGTFRPGTLISTTNNIMLEMVSDSETGGRGFLAYFNGGKPHVDEHQFCGGKMTKAQGEVKTPNWPEKNYPAGISCSWLITVEPDQVIEVKFDKFDMESDSYCRFDYVAFFNGGEKDDSRRIGKYCGDVSPQTIVTNGNVLLVQFVSDLSVTSDGFMASYTSVPRGSRTPTVDNTGSGPRTESVPRKSAVKPILPERTVITTTTTQPPTTARHQAPPTPQPQEPTAKPKPVKPVRTRPPNKPGPDRTRVTRPDSKRPVPLNPLCAKACKRDGNIKSSFCTSEFVITGKVTELTPGPQGSIHISVSLIKAYKAGRLTITQAGENMSVKLVSACKKCPVIRRGMPYILMGQVDEDGRGTMAPGAFTAPYKAPHHKLLTNINNQPC</sequence>
<dbReference type="Pfam" id="PF08447">
    <property type="entry name" value="PAS_3"/>
    <property type="match status" value="1"/>
</dbReference>
<keyword evidence="13" id="KW-0539">Nucleus</keyword>
<dbReference type="InterPro" id="IPR048814">
    <property type="entry name" value="Per1-3_PAS-A"/>
</dbReference>
<dbReference type="Gene3D" id="2.40.50.120">
    <property type="match status" value="1"/>
</dbReference>
<feature type="domain" description="NTR" evidence="18">
    <location>
        <begin position="1818"/>
        <end position="1937"/>
    </location>
</feature>
<dbReference type="GO" id="GO:0000122">
    <property type="term" value="P:negative regulation of transcription by RNA polymerase II"/>
    <property type="evidence" value="ECO:0007669"/>
    <property type="project" value="TreeGrafter"/>
</dbReference>
<feature type="region of interest" description="Disordered" evidence="15">
    <location>
        <begin position="1168"/>
        <end position="1218"/>
    </location>
</feature>
<evidence type="ECO:0000313" key="20">
    <source>
        <dbReference type="Proteomes" id="UP001356427"/>
    </source>
</evidence>
<dbReference type="GO" id="GO:0043153">
    <property type="term" value="P:entrainment of circadian clock by photoperiod"/>
    <property type="evidence" value="ECO:0007669"/>
    <property type="project" value="TreeGrafter"/>
</dbReference>
<evidence type="ECO:0000256" key="1">
    <source>
        <dbReference type="ARBA" id="ARBA00004123"/>
    </source>
</evidence>
<dbReference type="CDD" id="cd00041">
    <property type="entry name" value="CUB"/>
    <property type="match status" value="2"/>
</dbReference>
<feature type="region of interest" description="Disordered" evidence="15">
    <location>
        <begin position="1713"/>
        <end position="1812"/>
    </location>
</feature>
<feature type="compositionally biased region" description="Low complexity" evidence="15">
    <location>
        <begin position="104"/>
        <end position="128"/>
    </location>
</feature>
<feature type="compositionally biased region" description="Pro residues" evidence="15">
    <location>
        <begin position="773"/>
        <end position="783"/>
    </location>
</feature>
<feature type="compositionally biased region" description="Low complexity" evidence="15">
    <location>
        <begin position="754"/>
        <end position="772"/>
    </location>
</feature>
<dbReference type="CDD" id="cd03576">
    <property type="entry name" value="NTR_PCOLCE"/>
    <property type="match status" value="1"/>
</dbReference>
<keyword evidence="9" id="KW-0090">Biological rhythms</keyword>
<dbReference type="SUPFAM" id="SSF55785">
    <property type="entry name" value="PYP-like sensor domain (PAS domain)"/>
    <property type="match status" value="1"/>
</dbReference>
<evidence type="ECO:0000256" key="14">
    <source>
        <dbReference type="PROSITE-ProRule" id="PRU00059"/>
    </source>
</evidence>
<dbReference type="InterPro" id="IPR001134">
    <property type="entry name" value="Netrin_domain"/>
</dbReference>
<dbReference type="Gene3D" id="2.60.120.290">
    <property type="entry name" value="Spermadhesin, CUB domain"/>
    <property type="match status" value="2"/>
</dbReference>
<feature type="disulfide bond" evidence="14">
    <location>
        <begin position="1603"/>
        <end position="1630"/>
    </location>
</feature>
<feature type="domain" description="CUB" evidence="16">
    <location>
        <begin position="1481"/>
        <end position="1593"/>
    </location>
</feature>
<protein>
    <recommendedName>
        <fullName evidence="21">PAS domain-containing protein</fullName>
    </recommendedName>
</protein>
<feature type="region of interest" description="Disordered" evidence="15">
    <location>
        <begin position="749"/>
        <end position="797"/>
    </location>
</feature>
<dbReference type="InterPro" id="IPR018933">
    <property type="entry name" value="Netrin_module_non-TIMP"/>
</dbReference>
<dbReference type="InterPro" id="IPR050760">
    <property type="entry name" value="Period_circadian_regulator"/>
</dbReference>
<dbReference type="GO" id="GO:0005576">
    <property type="term" value="C:extracellular region"/>
    <property type="evidence" value="ECO:0007669"/>
    <property type="project" value="UniProtKB-SubCell"/>
</dbReference>
<dbReference type="GO" id="GO:0001222">
    <property type="term" value="F:transcription corepressor binding"/>
    <property type="evidence" value="ECO:0007669"/>
    <property type="project" value="TreeGrafter"/>
</dbReference>
<dbReference type="Pfam" id="PF01759">
    <property type="entry name" value="NTR"/>
    <property type="match status" value="1"/>
</dbReference>
<evidence type="ECO:0000256" key="4">
    <source>
        <dbReference type="ARBA" id="ARBA00022490"/>
    </source>
</evidence>
<dbReference type="GO" id="GO:0005634">
    <property type="term" value="C:nucleus"/>
    <property type="evidence" value="ECO:0007669"/>
    <property type="project" value="UniProtKB-SubCell"/>
</dbReference>
<dbReference type="FunFam" id="3.30.450.20:FF:000013">
    <property type="entry name" value="Period circadian protein homolog 2"/>
    <property type="match status" value="1"/>
</dbReference>
<proteinExistence type="predicted"/>
<organism evidence="19 20">
    <name type="scientific">Coregonus suidteri</name>
    <dbReference type="NCBI Taxonomy" id="861788"/>
    <lineage>
        <taxon>Eukaryota</taxon>
        <taxon>Metazoa</taxon>
        <taxon>Chordata</taxon>
        <taxon>Craniata</taxon>
        <taxon>Vertebrata</taxon>
        <taxon>Euteleostomi</taxon>
        <taxon>Actinopterygii</taxon>
        <taxon>Neopterygii</taxon>
        <taxon>Teleostei</taxon>
        <taxon>Protacanthopterygii</taxon>
        <taxon>Salmoniformes</taxon>
        <taxon>Salmonidae</taxon>
        <taxon>Coregoninae</taxon>
        <taxon>Coregonus</taxon>
    </lineage>
</organism>
<evidence type="ECO:0000256" key="9">
    <source>
        <dbReference type="ARBA" id="ARBA00023108"/>
    </source>
</evidence>
<dbReference type="SUPFAM" id="SSF49854">
    <property type="entry name" value="Spermadhesin, CUB domain"/>
    <property type="match status" value="2"/>
</dbReference>
<name>A0AAN8M1Z3_9TELE</name>
<dbReference type="Proteomes" id="UP001356427">
    <property type="component" value="Unassembled WGS sequence"/>
</dbReference>
<evidence type="ECO:0000256" key="6">
    <source>
        <dbReference type="ARBA" id="ARBA00022729"/>
    </source>
</evidence>
<evidence type="ECO:0000256" key="12">
    <source>
        <dbReference type="ARBA" id="ARBA00023180"/>
    </source>
</evidence>
<dbReference type="FunFam" id="2.60.120.290:FF:000005">
    <property type="entry name" value="Procollagen C-endopeptidase enhancer 1"/>
    <property type="match status" value="1"/>
</dbReference>
<dbReference type="Pfam" id="PF23170">
    <property type="entry name" value="bHLH_PER"/>
    <property type="match status" value="1"/>
</dbReference>
<feature type="compositionally biased region" description="Polar residues" evidence="15">
    <location>
        <begin position="133"/>
        <end position="146"/>
    </location>
</feature>
<feature type="compositionally biased region" description="Basic and acidic residues" evidence="15">
    <location>
        <begin position="1797"/>
        <end position="1810"/>
    </location>
</feature>
<evidence type="ECO:0000256" key="10">
    <source>
        <dbReference type="ARBA" id="ARBA00023157"/>
    </source>
</evidence>
<evidence type="ECO:0000256" key="8">
    <source>
        <dbReference type="ARBA" id="ARBA00023015"/>
    </source>
</evidence>
<dbReference type="InterPro" id="IPR035965">
    <property type="entry name" value="PAS-like_dom_sf"/>
</dbReference>
<feature type="domain" description="PAS" evidence="17">
    <location>
        <begin position="385"/>
        <end position="428"/>
    </location>
</feature>
<dbReference type="InterPro" id="IPR057310">
    <property type="entry name" value="PER1-3_bHLH"/>
</dbReference>
<feature type="compositionally biased region" description="Polar residues" evidence="15">
    <location>
        <begin position="1170"/>
        <end position="1179"/>
    </location>
</feature>
<feature type="compositionally biased region" description="Basic and acidic residues" evidence="15">
    <location>
        <begin position="72"/>
        <end position="83"/>
    </location>
</feature>
<dbReference type="PANTHER" id="PTHR11269">
    <property type="entry name" value="PERIOD CIRCADIAN PROTEIN"/>
    <property type="match status" value="1"/>
</dbReference>
<keyword evidence="12" id="KW-0325">Glycoprotein</keyword>
<dbReference type="InterPro" id="IPR022728">
    <property type="entry name" value="Period_circadian-like_C"/>
</dbReference>
<feature type="compositionally biased region" description="Polar residues" evidence="15">
    <location>
        <begin position="1419"/>
        <end position="1428"/>
    </location>
</feature>